<dbReference type="AlphaFoldDB" id="A0A834FDK3"/>
<feature type="compositionally biased region" description="Basic and acidic residues" evidence="1">
    <location>
        <begin position="1"/>
        <end position="19"/>
    </location>
</feature>
<evidence type="ECO:0000256" key="1">
    <source>
        <dbReference type="SAM" id="MobiDB-lite"/>
    </source>
</evidence>
<dbReference type="Proteomes" id="UP000646548">
    <property type="component" value="Unassembled WGS sequence"/>
</dbReference>
<feature type="compositionally biased region" description="Low complexity" evidence="1">
    <location>
        <begin position="22"/>
        <end position="31"/>
    </location>
</feature>
<feature type="region of interest" description="Disordered" evidence="1">
    <location>
        <begin position="48"/>
        <end position="78"/>
    </location>
</feature>
<sequence length="78" mass="7870">MSDDIKALATSKADERQEEVTSAPSAAGLSAASVHEAVAAAWRLGRTGTGPGCALSSEPDAASPWRQVSRTCGGDPVT</sequence>
<evidence type="ECO:0000313" key="2">
    <source>
        <dbReference type="EMBL" id="KAF6730606.1"/>
    </source>
</evidence>
<organism evidence="2 3">
    <name type="scientific">Oryzias melastigma</name>
    <name type="common">Marine medaka</name>
    <dbReference type="NCBI Taxonomy" id="30732"/>
    <lineage>
        <taxon>Eukaryota</taxon>
        <taxon>Metazoa</taxon>
        <taxon>Chordata</taxon>
        <taxon>Craniata</taxon>
        <taxon>Vertebrata</taxon>
        <taxon>Euteleostomi</taxon>
        <taxon>Actinopterygii</taxon>
        <taxon>Neopterygii</taxon>
        <taxon>Teleostei</taxon>
        <taxon>Neoteleostei</taxon>
        <taxon>Acanthomorphata</taxon>
        <taxon>Ovalentaria</taxon>
        <taxon>Atherinomorphae</taxon>
        <taxon>Beloniformes</taxon>
        <taxon>Adrianichthyidae</taxon>
        <taxon>Oryziinae</taxon>
        <taxon>Oryzias</taxon>
    </lineage>
</organism>
<proteinExistence type="predicted"/>
<feature type="region of interest" description="Disordered" evidence="1">
    <location>
        <begin position="1"/>
        <end position="31"/>
    </location>
</feature>
<protein>
    <submittedName>
        <fullName evidence="2">Uncharacterized protein</fullName>
    </submittedName>
</protein>
<accession>A0A834FDK3</accession>
<gene>
    <name evidence="2" type="ORF">FQA47_002534</name>
</gene>
<dbReference type="EMBL" id="WKFB01000234">
    <property type="protein sequence ID" value="KAF6730606.1"/>
    <property type="molecule type" value="Genomic_DNA"/>
</dbReference>
<name>A0A834FDK3_ORYME</name>
<reference evidence="2" key="1">
    <citation type="journal article" name="BMC Genomics">
        <title>Long-read sequencing and de novo genome assembly of marine medaka (Oryzias melastigma).</title>
        <authorList>
            <person name="Liang P."/>
            <person name="Saqib H.S.A."/>
            <person name="Ni X."/>
            <person name="Shen Y."/>
        </authorList>
    </citation>
    <scope>NUCLEOTIDE SEQUENCE</scope>
    <source>
        <strain evidence="2">Bigg-433</strain>
    </source>
</reference>
<comment type="caution">
    <text evidence="2">The sequence shown here is derived from an EMBL/GenBank/DDBJ whole genome shotgun (WGS) entry which is preliminary data.</text>
</comment>
<evidence type="ECO:0000313" key="3">
    <source>
        <dbReference type="Proteomes" id="UP000646548"/>
    </source>
</evidence>